<keyword evidence="1" id="KW-0812">Transmembrane</keyword>
<reference evidence="3 4" key="1">
    <citation type="journal article" date="2019" name="Plant Biotechnol. J.">
        <title>The red bayberry genome and genetic basis of sex determination.</title>
        <authorList>
            <person name="Jia H.M."/>
            <person name="Jia H.J."/>
            <person name="Cai Q.L."/>
            <person name="Wang Y."/>
            <person name="Zhao H.B."/>
            <person name="Yang W.F."/>
            <person name="Wang G.Y."/>
            <person name="Li Y.H."/>
            <person name="Zhan D.L."/>
            <person name="Shen Y.T."/>
            <person name="Niu Q.F."/>
            <person name="Chang L."/>
            <person name="Qiu J."/>
            <person name="Zhao L."/>
            <person name="Xie H.B."/>
            <person name="Fu W.Y."/>
            <person name="Jin J."/>
            <person name="Li X.W."/>
            <person name="Jiao Y."/>
            <person name="Zhou C.C."/>
            <person name="Tu T."/>
            <person name="Chai C.Y."/>
            <person name="Gao J.L."/>
            <person name="Fan L.J."/>
            <person name="van de Weg E."/>
            <person name="Wang J.Y."/>
            <person name="Gao Z.S."/>
        </authorList>
    </citation>
    <scope>NUCLEOTIDE SEQUENCE [LARGE SCALE GENOMIC DNA]</scope>
    <source>
        <tissue evidence="3">Leaves</tissue>
    </source>
</reference>
<evidence type="ECO:0000259" key="2">
    <source>
        <dbReference type="Pfam" id="PF13962"/>
    </source>
</evidence>
<keyword evidence="4" id="KW-1185">Reference proteome</keyword>
<sequence length="203" mass="22814">MDERHGNFVYGGWALIVTIMFAVAFAVPGGNNQETGLPMFSKDKLFALFIIFDALSLFSSTISVLMFLGILTSHYAEEDFLKSLPQKMIIGLSTLFFSIATMMMAFCVALFIMLPGKLWMILCNNYKDSMVTLVSFGEGITPKEFEASKGVLELRVRAIPLARKEFASVQIHSWFYHYSKLRQKNLKGGHRLGKIAEPPKNPI</sequence>
<dbReference type="OrthoDB" id="1652385at2759"/>
<comment type="caution">
    <text evidence="3">The sequence shown here is derived from an EMBL/GenBank/DDBJ whole genome shotgun (WGS) entry which is preliminary data.</text>
</comment>
<dbReference type="EMBL" id="RXIC02000088">
    <property type="protein sequence ID" value="KAB1201231.1"/>
    <property type="molecule type" value="Genomic_DNA"/>
</dbReference>
<dbReference type="Pfam" id="PF13962">
    <property type="entry name" value="PGG"/>
    <property type="match status" value="1"/>
</dbReference>
<dbReference type="Proteomes" id="UP000516437">
    <property type="component" value="Unassembled WGS sequence"/>
</dbReference>
<feature type="domain" description="PGG" evidence="2">
    <location>
        <begin position="14"/>
        <end position="112"/>
    </location>
</feature>
<evidence type="ECO:0000256" key="1">
    <source>
        <dbReference type="SAM" id="Phobius"/>
    </source>
</evidence>
<dbReference type="InterPro" id="IPR026961">
    <property type="entry name" value="PGG_dom"/>
</dbReference>
<feature type="transmembrane region" description="Helical" evidence="1">
    <location>
        <begin position="46"/>
        <end position="68"/>
    </location>
</feature>
<name>A0A6A1ULU1_9ROSI</name>
<protein>
    <recommendedName>
        <fullName evidence="2">PGG domain-containing protein</fullName>
    </recommendedName>
</protein>
<dbReference type="GO" id="GO:0016020">
    <property type="term" value="C:membrane"/>
    <property type="evidence" value="ECO:0007669"/>
    <property type="project" value="TreeGrafter"/>
</dbReference>
<dbReference type="PANTHER" id="PTHR24177">
    <property type="entry name" value="CASKIN"/>
    <property type="match status" value="1"/>
</dbReference>
<proteinExistence type="predicted"/>
<gene>
    <name evidence="3" type="ORF">CJ030_MR0G004589</name>
</gene>
<feature type="transmembrane region" description="Helical" evidence="1">
    <location>
        <begin position="89"/>
        <end position="114"/>
    </location>
</feature>
<accession>A0A6A1ULU1</accession>
<organism evidence="3 4">
    <name type="scientific">Morella rubra</name>
    <name type="common">Chinese bayberry</name>
    <dbReference type="NCBI Taxonomy" id="262757"/>
    <lineage>
        <taxon>Eukaryota</taxon>
        <taxon>Viridiplantae</taxon>
        <taxon>Streptophyta</taxon>
        <taxon>Embryophyta</taxon>
        <taxon>Tracheophyta</taxon>
        <taxon>Spermatophyta</taxon>
        <taxon>Magnoliopsida</taxon>
        <taxon>eudicotyledons</taxon>
        <taxon>Gunneridae</taxon>
        <taxon>Pentapetalae</taxon>
        <taxon>rosids</taxon>
        <taxon>fabids</taxon>
        <taxon>Fagales</taxon>
        <taxon>Myricaceae</taxon>
        <taxon>Morella</taxon>
    </lineage>
</organism>
<keyword evidence="1" id="KW-0472">Membrane</keyword>
<dbReference type="PANTHER" id="PTHR24177:SF329">
    <property type="entry name" value="ANKYRIN REPEAT PROTEIN"/>
    <property type="match status" value="1"/>
</dbReference>
<dbReference type="AlphaFoldDB" id="A0A6A1ULU1"/>
<evidence type="ECO:0000313" key="4">
    <source>
        <dbReference type="Proteomes" id="UP000516437"/>
    </source>
</evidence>
<feature type="transmembrane region" description="Helical" evidence="1">
    <location>
        <begin position="7"/>
        <end position="26"/>
    </location>
</feature>
<evidence type="ECO:0000313" key="3">
    <source>
        <dbReference type="EMBL" id="KAB1201231.1"/>
    </source>
</evidence>
<keyword evidence="1" id="KW-1133">Transmembrane helix</keyword>